<dbReference type="Proteomes" id="UP000838878">
    <property type="component" value="Chromosome 5"/>
</dbReference>
<feature type="compositionally biased region" description="Basic and acidic residues" evidence="1">
    <location>
        <begin position="14"/>
        <end position="27"/>
    </location>
</feature>
<reference evidence="2" key="1">
    <citation type="submission" date="2021-12" db="EMBL/GenBank/DDBJ databases">
        <authorList>
            <person name="Martin H S."/>
        </authorList>
    </citation>
    <scope>NUCLEOTIDE SEQUENCE</scope>
</reference>
<feature type="region of interest" description="Disordered" evidence="1">
    <location>
        <begin position="1"/>
        <end position="31"/>
    </location>
</feature>
<dbReference type="EMBL" id="OV170225">
    <property type="protein sequence ID" value="CAH0725059.1"/>
    <property type="molecule type" value="Genomic_DNA"/>
</dbReference>
<protein>
    <submittedName>
        <fullName evidence="2">Uncharacterized protein</fullName>
    </submittedName>
</protein>
<gene>
    <name evidence="2" type="ORF">BINO364_LOCUS10680</name>
</gene>
<feature type="non-terminal residue" evidence="2">
    <location>
        <position position="76"/>
    </location>
</feature>
<keyword evidence="3" id="KW-1185">Reference proteome</keyword>
<name>A0A8J9UUD3_9NEOP</name>
<proteinExistence type="predicted"/>
<organism evidence="2 3">
    <name type="scientific">Brenthis ino</name>
    <name type="common">lesser marbled fritillary</name>
    <dbReference type="NCBI Taxonomy" id="405034"/>
    <lineage>
        <taxon>Eukaryota</taxon>
        <taxon>Metazoa</taxon>
        <taxon>Ecdysozoa</taxon>
        <taxon>Arthropoda</taxon>
        <taxon>Hexapoda</taxon>
        <taxon>Insecta</taxon>
        <taxon>Pterygota</taxon>
        <taxon>Neoptera</taxon>
        <taxon>Endopterygota</taxon>
        <taxon>Lepidoptera</taxon>
        <taxon>Glossata</taxon>
        <taxon>Ditrysia</taxon>
        <taxon>Papilionoidea</taxon>
        <taxon>Nymphalidae</taxon>
        <taxon>Heliconiinae</taxon>
        <taxon>Argynnini</taxon>
        <taxon>Brenthis</taxon>
    </lineage>
</organism>
<evidence type="ECO:0000256" key="1">
    <source>
        <dbReference type="SAM" id="MobiDB-lite"/>
    </source>
</evidence>
<sequence length="76" mass="8521">MLHRNNGLAQDNAHNCKVEETKSEGRPWQKPGLINARQKNKKKIAPMVSDVPVYGNKLKKQVPAACQKLRNASEIT</sequence>
<evidence type="ECO:0000313" key="2">
    <source>
        <dbReference type="EMBL" id="CAH0725059.1"/>
    </source>
</evidence>
<dbReference type="AlphaFoldDB" id="A0A8J9UUD3"/>
<evidence type="ECO:0000313" key="3">
    <source>
        <dbReference type="Proteomes" id="UP000838878"/>
    </source>
</evidence>
<accession>A0A8J9UUD3</accession>